<evidence type="ECO:0008006" key="3">
    <source>
        <dbReference type="Google" id="ProtNLM"/>
    </source>
</evidence>
<sequence length="343" mass="37621">MKNLLKTYTLVFITLFINCKSDDDLNKTPNSSYYDLGVLPDLVADVEWPLEPQIMEQRNIRNNTEFQEASAVNGVSAKVASGTYNDINITCNDCEFILEDHAEIQGSLTFTGNRIKWKGGLVTTGPIIMESKGDILIDNLHSITHGGELNNFSGPATGWNRVALINSTMEVINGDNNGDWALFIQGKNGTDFRGNNFILANVRLESDAQNNRFQSIQNLVVVDSYFNSNISSKNGLRIHKGCKDVYMRDVIIVGANTNSGEETQITNGIFEQITRYNDVNNHFSNGIGFNTINVTINDSQCYTTSSNGIGQPPSLGVASGSNPDMKAWDGLTVPNSSNFGADH</sequence>
<evidence type="ECO:0000313" key="2">
    <source>
        <dbReference type="Proteomes" id="UP001176883"/>
    </source>
</evidence>
<dbReference type="Proteomes" id="UP001176883">
    <property type="component" value="Unassembled WGS sequence"/>
</dbReference>
<organism evidence="1 2">
    <name type="scientific">Flavivirga aquimarina</name>
    <dbReference type="NCBI Taxonomy" id="2027862"/>
    <lineage>
        <taxon>Bacteria</taxon>
        <taxon>Pseudomonadati</taxon>
        <taxon>Bacteroidota</taxon>
        <taxon>Flavobacteriia</taxon>
        <taxon>Flavobacteriales</taxon>
        <taxon>Flavobacteriaceae</taxon>
        <taxon>Flavivirga</taxon>
    </lineage>
</organism>
<keyword evidence="2" id="KW-1185">Reference proteome</keyword>
<comment type="caution">
    <text evidence="1">The sequence shown here is derived from an EMBL/GenBank/DDBJ whole genome shotgun (WGS) entry which is preliminary data.</text>
</comment>
<dbReference type="EMBL" id="JAUOEK010000118">
    <property type="protein sequence ID" value="MDO5970251.1"/>
    <property type="molecule type" value="Genomic_DNA"/>
</dbReference>
<reference evidence="1" key="1">
    <citation type="submission" date="2023-07" db="EMBL/GenBank/DDBJ databases">
        <title>Two novel species in the genus Flavivirga.</title>
        <authorList>
            <person name="Kwon K."/>
        </authorList>
    </citation>
    <scope>NUCLEOTIDE SEQUENCE</scope>
    <source>
        <strain evidence="1">KCTC 52353</strain>
    </source>
</reference>
<protein>
    <recommendedName>
        <fullName evidence="3">Right handed beta helix domain-containing protein</fullName>
    </recommendedName>
</protein>
<proteinExistence type="predicted"/>
<evidence type="ECO:0000313" key="1">
    <source>
        <dbReference type="EMBL" id="MDO5970251.1"/>
    </source>
</evidence>
<dbReference type="RefSeq" id="WP_303277942.1">
    <property type="nucleotide sequence ID" value="NZ_JAUOEK010000118.1"/>
</dbReference>
<gene>
    <name evidence="1" type="ORF">Q4Q35_10580</name>
</gene>
<name>A0ABT8WAS1_9FLAO</name>
<accession>A0ABT8WAS1</accession>